<keyword evidence="10 15" id="KW-0460">Magnesium</keyword>
<evidence type="ECO:0000259" key="18">
    <source>
        <dbReference type="PROSITE" id="PS51447"/>
    </source>
</evidence>
<dbReference type="RefSeq" id="WP_026608736.1">
    <property type="nucleotide sequence ID" value="NZ_OX458333.1"/>
</dbReference>
<evidence type="ECO:0000259" key="19">
    <source>
        <dbReference type="PROSITE" id="PS51483"/>
    </source>
</evidence>
<dbReference type="InterPro" id="IPR033714">
    <property type="entry name" value="tRNA_bind_bactPheRS"/>
</dbReference>
<dbReference type="SMART" id="SM00874">
    <property type="entry name" value="B5"/>
    <property type="match status" value="1"/>
</dbReference>
<dbReference type="SMART" id="SM00896">
    <property type="entry name" value="FDX-ACB"/>
    <property type="match status" value="1"/>
</dbReference>
<dbReference type="SUPFAM" id="SSF46955">
    <property type="entry name" value="Putative DNA-binding domain"/>
    <property type="match status" value="1"/>
</dbReference>
<comment type="subunit">
    <text evidence="3 15">Tetramer of two alpha and two beta subunits.</text>
</comment>
<evidence type="ECO:0000256" key="16">
    <source>
        <dbReference type="PROSITE-ProRule" id="PRU00209"/>
    </source>
</evidence>
<dbReference type="InterPro" id="IPR036690">
    <property type="entry name" value="Fdx_antiC-bd_sf"/>
</dbReference>
<dbReference type="InterPro" id="IPR041616">
    <property type="entry name" value="PheRS_beta_core"/>
</dbReference>
<dbReference type="CDD" id="cd00769">
    <property type="entry name" value="PheRS_beta_core"/>
    <property type="match status" value="1"/>
</dbReference>
<evidence type="ECO:0000313" key="21">
    <source>
        <dbReference type="Proteomes" id="UP001162030"/>
    </source>
</evidence>
<keyword evidence="13 15" id="KW-0030">Aminoacyl-tRNA synthetase</keyword>
<dbReference type="NCBIfam" id="TIGR00472">
    <property type="entry name" value="pheT_bact"/>
    <property type="match status" value="1"/>
</dbReference>
<dbReference type="Gene3D" id="3.30.930.10">
    <property type="entry name" value="Bira Bifunctional Protein, Domain 2"/>
    <property type="match status" value="1"/>
</dbReference>
<evidence type="ECO:0000256" key="12">
    <source>
        <dbReference type="ARBA" id="ARBA00022917"/>
    </source>
</evidence>
<proteinExistence type="inferred from homology"/>
<dbReference type="InterPro" id="IPR020825">
    <property type="entry name" value="Phe-tRNA_synthase-like_B3/B4"/>
</dbReference>
<feature type="binding site" evidence="15">
    <location>
        <position position="454"/>
    </location>
    <ligand>
        <name>Mg(2+)</name>
        <dbReference type="ChEBI" id="CHEBI:18420"/>
        <note>shared with alpha subunit</note>
    </ligand>
</feature>
<evidence type="ECO:0000313" key="20">
    <source>
        <dbReference type="EMBL" id="CAI8972099.1"/>
    </source>
</evidence>
<dbReference type="PROSITE" id="PS50886">
    <property type="entry name" value="TRBD"/>
    <property type="match status" value="1"/>
</dbReference>
<evidence type="ECO:0000256" key="8">
    <source>
        <dbReference type="ARBA" id="ARBA00022741"/>
    </source>
</evidence>
<evidence type="ECO:0000256" key="11">
    <source>
        <dbReference type="ARBA" id="ARBA00022884"/>
    </source>
</evidence>
<evidence type="ECO:0000256" key="3">
    <source>
        <dbReference type="ARBA" id="ARBA00011209"/>
    </source>
</evidence>
<dbReference type="Gene3D" id="3.30.70.380">
    <property type="entry name" value="Ferrodoxin-fold anticodon-binding domain"/>
    <property type="match status" value="1"/>
</dbReference>
<keyword evidence="5 16" id="KW-0820">tRNA-binding</keyword>
<dbReference type="PROSITE" id="PS51483">
    <property type="entry name" value="B5"/>
    <property type="match status" value="1"/>
</dbReference>
<keyword evidence="8 15" id="KW-0547">Nucleotide-binding</keyword>
<keyword evidence="7 15" id="KW-0479">Metal-binding</keyword>
<evidence type="ECO:0000256" key="4">
    <source>
        <dbReference type="ARBA" id="ARBA00022490"/>
    </source>
</evidence>
<feature type="binding site" evidence="15">
    <location>
        <position position="460"/>
    </location>
    <ligand>
        <name>Mg(2+)</name>
        <dbReference type="ChEBI" id="CHEBI:18420"/>
        <note>shared with alpha subunit</note>
    </ligand>
</feature>
<dbReference type="Gene3D" id="3.50.40.10">
    <property type="entry name" value="Phenylalanyl-trna Synthetase, Chain B, domain 3"/>
    <property type="match status" value="1"/>
</dbReference>
<evidence type="ECO:0000256" key="15">
    <source>
        <dbReference type="HAMAP-Rule" id="MF_00283"/>
    </source>
</evidence>
<dbReference type="InterPro" id="IPR045864">
    <property type="entry name" value="aa-tRNA-synth_II/BPL/LPL"/>
</dbReference>
<dbReference type="NCBIfam" id="NF045760">
    <property type="entry name" value="YtpR"/>
    <property type="match status" value="1"/>
</dbReference>
<dbReference type="PROSITE" id="PS51447">
    <property type="entry name" value="FDX_ACB"/>
    <property type="match status" value="1"/>
</dbReference>
<feature type="binding site" evidence="15">
    <location>
        <position position="464"/>
    </location>
    <ligand>
        <name>Mg(2+)</name>
        <dbReference type="ChEBI" id="CHEBI:18420"/>
        <note>shared with alpha subunit</note>
    </ligand>
</feature>
<feature type="binding site" evidence="15">
    <location>
        <position position="463"/>
    </location>
    <ligand>
        <name>Mg(2+)</name>
        <dbReference type="ChEBI" id="CHEBI:18420"/>
        <note>shared with alpha subunit</note>
    </ligand>
</feature>
<comment type="catalytic activity">
    <reaction evidence="14 15">
        <text>tRNA(Phe) + L-phenylalanine + ATP = L-phenylalanyl-tRNA(Phe) + AMP + diphosphate + H(+)</text>
        <dbReference type="Rhea" id="RHEA:19413"/>
        <dbReference type="Rhea" id="RHEA-COMP:9668"/>
        <dbReference type="Rhea" id="RHEA-COMP:9699"/>
        <dbReference type="ChEBI" id="CHEBI:15378"/>
        <dbReference type="ChEBI" id="CHEBI:30616"/>
        <dbReference type="ChEBI" id="CHEBI:33019"/>
        <dbReference type="ChEBI" id="CHEBI:58095"/>
        <dbReference type="ChEBI" id="CHEBI:78442"/>
        <dbReference type="ChEBI" id="CHEBI:78531"/>
        <dbReference type="ChEBI" id="CHEBI:456215"/>
        <dbReference type="EC" id="6.1.1.20"/>
    </reaction>
</comment>
<dbReference type="EC" id="6.1.1.20" evidence="15"/>
<feature type="domain" description="FDX-ACB" evidence="18">
    <location>
        <begin position="698"/>
        <end position="791"/>
    </location>
</feature>
<dbReference type="SUPFAM" id="SSF54991">
    <property type="entry name" value="Anticodon-binding domain of PheRS"/>
    <property type="match status" value="1"/>
</dbReference>
<dbReference type="SUPFAM" id="SSF56037">
    <property type="entry name" value="PheT/TilS domain"/>
    <property type="match status" value="1"/>
</dbReference>
<dbReference type="Pfam" id="PF03147">
    <property type="entry name" value="FDX-ACB"/>
    <property type="match status" value="1"/>
</dbReference>
<comment type="cofactor">
    <cofactor evidence="15">
        <name>Mg(2+)</name>
        <dbReference type="ChEBI" id="CHEBI:18420"/>
    </cofactor>
    <text evidence="15">Binds 2 magnesium ions per tetramer.</text>
</comment>
<dbReference type="EMBL" id="OX458333">
    <property type="protein sequence ID" value="CAI8972099.1"/>
    <property type="molecule type" value="Genomic_DNA"/>
</dbReference>
<evidence type="ECO:0000256" key="6">
    <source>
        <dbReference type="ARBA" id="ARBA00022598"/>
    </source>
</evidence>
<dbReference type="SUPFAM" id="SSF55681">
    <property type="entry name" value="Class II aaRS and biotin synthetases"/>
    <property type="match status" value="1"/>
</dbReference>
<dbReference type="InterPro" id="IPR005146">
    <property type="entry name" value="B3/B4_tRNA-bd"/>
</dbReference>
<evidence type="ECO:0000256" key="10">
    <source>
        <dbReference type="ARBA" id="ARBA00022842"/>
    </source>
</evidence>
<keyword evidence="12 15" id="KW-0648">Protein biosynthesis</keyword>
<gene>
    <name evidence="15 20" type="primary">pheT</name>
    <name evidence="20" type="ORF">MSZNOR_4909</name>
</gene>
<keyword evidence="4 15" id="KW-0963">Cytoplasm</keyword>
<keyword evidence="9 15" id="KW-0067">ATP-binding</keyword>
<dbReference type="InterPro" id="IPR009061">
    <property type="entry name" value="DNA-bd_dom_put_sf"/>
</dbReference>
<dbReference type="InterPro" id="IPR045060">
    <property type="entry name" value="Phe-tRNA-ligase_IIc_bsu"/>
</dbReference>
<feature type="domain" description="TRNA-binding" evidence="17">
    <location>
        <begin position="39"/>
        <end position="148"/>
    </location>
</feature>
<evidence type="ECO:0000256" key="14">
    <source>
        <dbReference type="ARBA" id="ARBA00049255"/>
    </source>
</evidence>
<evidence type="ECO:0000256" key="13">
    <source>
        <dbReference type="ARBA" id="ARBA00023146"/>
    </source>
</evidence>
<dbReference type="InterPro" id="IPR012340">
    <property type="entry name" value="NA-bd_OB-fold"/>
</dbReference>
<dbReference type="Pfam" id="PF01588">
    <property type="entry name" value="tRNA_bind"/>
    <property type="match status" value="1"/>
</dbReference>
<comment type="similarity">
    <text evidence="2 15">Belongs to the phenylalanyl-tRNA synthetase beta subunit family. Type 1 subfamily.</text>
</comment>
<dbReference type="PANTHER" id="PTHR10947:SF0">
    <property type="entry name" value="PHENYLALANINE--TRNA LIGASE BETA SUBUNIT"/>
    <property type="match status" value="1"/>
</dbReference>
<dbReference type="HAMAP" id="MF_00283">
    <property type="entry name" value="Phe_tRNA_synth_beta1"/>
    <property type="match status" value="1"/>
</dbReference>
<evidence type="ECO:0000256" key="9">
    <source>
        <dbReference type="ARBA" id="ARBA00022840"/>
    </source>
</evidence>
<evidence type="ECO:0000256" key="5">
    <source>
        <dbReference type="ARBA" id="ARBA00022555"/>
    </source>
</evidence>
<keyword evidence="21" id="KW-1185">Reference proteome</keyword>
<name>A0ABM9I9I8_9GAMM</name>
<evidence type="ECO:0000256" key="1">
    <source>
        <dbReference type="ARBA" id="ARBA00004496"/>
    </source>
</evidence>
<dbReference type="Gene3D" id="3.30.56.10">
    <property type="match status" value="2"/>
</dbReference>
<dbReference type="Pfam" id="PF03483">
    <property type="entry name" value="B3_4"/>
    <property type="match status" value="1"/>
</dbReference>
<reference evidence="20 21" key="1">
    <citation type="submission" date="2023-03" db="EMBL/GenBank/DDBJ databases">
        <authorList>
            <person name="Pearce D."/>
        </authorList>
    </citation>
    <scope>NUCLEOTIDE SEQUENCE [LARGE SCALE GENOMIC DNA]</scope>
    <source>
        <strain evidence="20">Msz</strain>
    </source>
</reference>
<dbReference type="PANTHER" id="PTHR10947">
    <property type="entry name" value="PHENYLALANYL-TRNA SYNTHETASE BETA CHAIN AND LEUCINE-RICH REPEAT-CONTAINING PROTEIN 47"/>
    <property type="match status" value="1"/>
</dbReference>
<dbReference type="InterPro" id="IPR005121">
    <property type="entry name" value="Fdx_antiC-bd"/>
</dbReference>
<feature type="domain" description="B5" evidence="19">
    <location>
        <begin position="401"/>
        <end position="476"/>
    </location>
</feature>
<evidence type="ECO:0000256" key="7">
    <source>
        <dbReference type="ARBA" id="ARBA00022723"/>
    </source>
</evidence>
<dbReference type="InterPro" id="IPR005147">
    <property type="entry name" value="tRNA_synthase_B5-dom"/>
</dbReference>
<dbReference type="SMART" id="SM00873">
    <property type="entry name" value="B3_4"/>
    <property type="match status" value="1"/>
</dbReference>
<dbReference type="InterPro" id="IPR004532">
    <property type="entry name" value="Phe-tRNA-ligase_IIc_bsu_bact"/>
</dbReference>
<dbReference type="Pfam" id="PF17759">
    <property type="entry name" value="tRNA_synthFbeta"/>
    <property type="match status" value="1"/>
</dbReference>
<comment type="subcellular location">
    <subcellularLocation>
        <location evidence="1 15">Cytoplasm</location>
    </subcellularLocation>
</comment>
<accession>A0ABM9I9I8</accession>
<dbReference type="SUPFAM" id="SSF50249">
    <property type="entry name" value="Nucleic acid-binding proteins"/>
    <property type="match status" value="1"/>
</dbReference>
<dbReference type="CDD" id="cd02796">
    <property type="entry name" value="tRNA_bind_bactPheRS"/>
    <property type="match status" value="1"/>
</dbReference>
<keyword evidence="6 15" id="KW-0436">Ligase</keyword>
<dbReference type="Gene3D" id="2.40.50.140">
    <property type="entry name" value="Nucleic acid-binding proteins"/>
    <property type="match status" value="1"/>
</dbReference>
<protein>
    <recommendedName>
        <fullName evidence="15">Phenylalanine--tRNA ligase beta subunit</fullName>
        <ecNumber evidence="15">6.1.1.20</ecNumber>
    </recommendedName>
    <alternativeName>
        <fullName evidence="15">Phenylalanyl-tRNA synthetase beta subunit</fullName>
        <shortName evidence="15">PheRS</shortName>
    </alternativeName>
</protein>
<dbReference type="GO" id="GO:0004826">
    <property type="term" value="F:phenylalanine-tRNA ligase activity"/>
    <property type="evidence" value="ECO:0007669"/>
    <property type="project" value="UniProtKB-EC"/>
</dbReference>
<keyword evidence="11 16" id="KW-0694">RNA-binding</keyword>
<evidence type="ECO:0000259" key="17">
    <source>
        <dbReference type="PROSITE" id="PS50886"/>
    </source>
</evidence>
<sequence>MRFSEAWLREYVNPPIDTKTLVHQLTMAGLEVDSVEPAAAAFSGVVVAEVLEVSPHPQADRLRVCLVNSGSGEPLQIVCGAPNVRAGMRVPLAVEGARLPGDVTIRKSELRGVASFGMLCSAKELGIDDPQTGLMELPPDAPVGADVRDYLQLDDCIIEVDLTPNRADCLSVEGIAREVASLNALDWKARGVSPVPVTSPETFPVSVSAPEACPRYLGRLIKGVSRTAQTPLWMRERLRRAGIRSLDAVVDVTNYVLLEMGQPLHAFDAAKLEGGIHVRYAEAGEKLALLNGEEIALDSDVLVIADQRKALALAGIMGGSDSAVSDGTTDIFLECAFFTPNVIMGKARRYGLNTESSHRFERGVDPELQTRAIERASELILAIAGGEAGTIVEATSPSHLPQRAPILLRYERISRLLGVNIERLKVVEILERLGLNLTDHPEGWIVTPPGFRFDIAIEADLIEELGRVYGYESLPRRHPVMATAMRPVSEKFLDLDRVKNLLVDRGYQEAITYSFVDEARQALIEPEIPFLVLQNPISSDMAVMRTSLWCGLLDAALKNTFRQQSRIRLFEAGLRFARRSTEIEQRKSLAGLAMGAVHEEQWGEALRAVDFYDVKADVEGMVKLTGREADLAFVPAAHPALHPGQSAEIRLGDERLGWIGMLHPRLEKQLGFEQNVFLFELDQDVLLGRRIPIFRGISKFPQVRRDIAVIIDETVMVDRLVACVKAVDSPILRQVVVFDVYQGPGVEPGKKSVALGLVLQDEADTLTDARVEETVGSVLARLSEEFNARLRD</sequence>
<organism evidence="20 21">
    <name type="scientific">Methylocaldum szegediense</name>
    <dbReference type="NCBI Taxonomy" id="73780"/>
    <lineage>
        <taxon>Bacteria</taxon>
        <taxon>Pseudomonadati</taxon>
        <taxon>Pseudomonadota</taxon>
        <taxon>Gammaproteobacteria</taxon>
        <taxon>Methylococcales</taxon>
        <taxon>Methylococcaceae</taxon>
        <taxon>Methylocaldum</taxon>
    </lineage>
</organism>
<dbReference type="Pfam" id="PF03484">
    <property type="entry name" value="B5"/>
    <property type="match status" value="1"/>
</dbReference>
<evidence type="ECO:0000256" key="2">
    <source>
        <dbReference type="ARBA" id="ARBA00008653"/>
    </source>
</evidence>
<dbReference type="InterPro" id="IPR002547">
    <property type="entry name" value="tRNA-bd_dom"/>
</dbReference>
<dbReference type="Proteomes" id="UP001162030">
    <property type="component" value="Chromosome"/>
</dbReference>